<dbReference type="PROSITE" id="PS50234">
    <property type="entry name" value="VWFA"/>
    <property type="match status" value="1"/>
</dbReference>
<keyword evidence="2" id="KW-1133">Transmembrane helix</keyword>
<dbReference type="Gene3D" id="3.40.50.410">
    <property type="entry name" value="von Willebrand factor, type A domain"/>
    <property type="match status" value="1"/>
</dbReference>
<protein>
    <recommendedName>
        <fullName evidence="3">VWFA domain-containing protein</fullName>
    </recommendedName>
</protein>
<dbReference type="PANTHER" id="PTHR22550">
    <property type="entry name" value="SPORE GERMINATION PROTEIN"/>
    <property type="match status" value="1"/>
</dbReference>
<keyword evidence="5" id="KW-1185">Reference proteome</keyword>
<dbReference type="AlphaFoldDB" id="A0A290Q281"/>
<evidence type="ECO:0000256" key="2">
    <source>
        <dbReference type="SAM" id="Phobius"/>
    </source>
</evidence>
<name>A0A290Q281_9BACT</name>
<dbReference type="Proteomes" id="UP000217265">
    <property type="component" value="Chromosome"/>
</dbReference>
<organism evidence="4 5">
    <name type="scientific">Nibricoccus aquaticus</name>
    <dbReference type="NCBI Taxonomy" id="2576891"/>
    <lineage>
        <taxon>Bacteria</taxon>
        <taxon>Pseudomonadati</taxon>
        <taxon>Verrucomicrobiota</taxon>
        <taxon>Opitutia</taxon>
        <taxon>Opitutales</taxon>
        <taxon>Opitutaceae</taxon>
        <taxon>Nibricoccus</taxon>
    </lineage>
</organism>
<evidence type="ECO:0000313" key="5">
    <source>
        <dbReference type="Proteomes" id="UP000217265"/>
    </source>
</evidence>
<proteinExistence type="predicted"/>
<dbReference type="PANTHER" id="PTHR22550:SF14">
    <property type="entry name" value="VWFA DOMAIN-CONTAINING PROTEIN"/>
    <property type="match status" value="1"/>
</dbReference>
<dbReference type="RefSeq" id="WP_096054158.1">
    <property type="nucleotide sequence ID" value="NZ_CP023344.1"/>
</dbReference>
<keyword evidence="2" id="KW-0472">Membrane</keyword>
<evidence type="ECO:0000313" key="4">
    <source>
        <dbReference type="EMBL" id="ATC62523.1"/>
    </source>
</evidence>
<dbReference type="SMART" id="SM00327">
    <property type="entry name" value="VWA"/>
    <property type="match status" value="1"/>
</dbReference>
<feature type="compositionally biased region" description="Low complexity" evidence="1">
    <location>
        <begin position="536"/>
        <end position="552"/>
    </location>
</feature>
<dbReference type="InterPro" id="IPR002035">
    <property type="entry name" value="VWF_A"/>
</dbReference>
<dbReference type="OrthoDB" id="9807628at2"/>
<evidence type="ECO:0000259" key="3">
    <source>
        <dbReference type="PROSITE" id="PS50234"/>
    </source>
</evidence>
<dbReference type="KEGG" id="vbh:CMV30_00215"/>
<keyword evidence="2" id="KW-0812">Transmembrane</keyword>
<feature type="compositionally biased region" description="Basic and acidic residues" evidence="1">
    <location>
        <begin position="476"/>
        <end position="535"/>
    </location>
</feature>
<gene>
    <name evidence="4" type="ORF">CMV30_00215</name>
</gene>
<reference evidence="4 5" key="1">
    <citation type="submission" date="2017-09" db="EMBL/GenBank/DDBJ databases">
        <title>Complete genome sequence of Verrucomicrobial strain HZ-65, isolated from freshwater.</title>
        <authorList>
            <person name="Choi A."/>
        </authorList>
    </citation>
    <scope>NUCLEOTIDE SEQUENCE [LARGE SCALE GENOMIC DNA]</scope>
    <source>
        <strain evidence="4 5">HZ-65</strain>
    </source>
</reference>
<feature type="domain" description="VWFA" evidence="3">
    <location>
        <begin position="97"/>
        <end position="291"/>
    </location>
</feature>
<evidence type="ECO:0000256" key="1">
    <source>
        <dbReference type="SAM" id="MobiDB-lite"/>
    </source>
</evidence>
<dbReference type="Pfam" id="PF13519">
    <property type="entry name" value="VWA_2"/>
    <property type="match status" value="1"/>
</dbReference>
<feature type="region of interest" description="Disordered" evidence="1">
    <location>
        <begin position="476"/>
        <end position="648"/>
    </location>
</feature>
<dbReference type="InterPro" id="IPR036465">
    <property type="entry name" value="vWFA_dom_sf"/>
</dbReference>
<dbReference type="SUPFAM" id="SSF53300">
    <property type="entry name" value="vWA-like"/>
    <property type="match status" value="1"/>
</dbReference>
<feature type="compositionally biased region" description="Basic and acidic residues" evidence="1">
    <location>
        <begin position="553"/>
        <end position="563"/>
    </location>
</feature>
<dbReference type="InterPro" id="IPR050768">
    <property type="entry name" value="UPF0353/GerABKA_families"/>
</dbReference>
<sequence>MTFHWPLLLWLLALPVLWLAFDLLRLRLHKSTTAASPSKIIQAEATRSALVIGHWSFQRGFAKPRWRFCLGLAFAIVALARPQWGRLDEPVFDQSREILIALDLSRSMTAPDVKPNRLDRAKLLITSLLERLQGERVGLVVFAGTSFLQSPLSSDYEILRDFLPSLNPDFLPQGGSNYQALLETSLESFGTEAAADRFLIILSDGEATDDNWKSLTDGLKKKSIRVLGLGIGTPEGAMIPDSTGGFIKDERGAVVLSKLEPRTLQELAETTTGLYTDASSWVDLAQIIESTVDAGRKGAFLERNRVRLAERFQWVLAPALLLFAWSYWREFPVRPRPRDIHLKTKTPSDVGGVPSPRIPTVANLITLTLTLAPLVIGHWSFAAEAPSAATSPDPATAIAAPLSTLVGSLASRESLAARDCAQIATTTITYGERLQSAKHPVPEGPIRDALLAVDQGEATDAKAADWPDLRAKLKKFLEKPEDPQKKDDEKKQDEKKDQQDKQDKQDKQDQKQSGQPDDKSEQDKKDQQQKSDSQKSENQPQSQQNQQQQQDSKPGEKSNEPPKEQQSAFGKMDEKPPEPKTPQEVPQPSEETQKIGGTPDNKSTAPVDPSLSVPLQKLDQVRELDSPGRLFQLMQDPKARPPKTGKDW</sequence>
<feature type="transmembrane region" description="Helical" evidence="2">
    <location>
        <begin position="6"/>
        <end position="24"/>
    </location>
</feature>
<accession>A0A290Q281</accession>
<dbReference type="EMBL" id="CP023344">
    <property type="protein sequence ID" value="ATC62523.1"/>
    <property type="molecule type" value="Genomic_DNA"/>
</dbReference>